<evidence type="ECO:0000313" key="3">
    <source>
        <dbReference type="Proteomes" id="UP000033882"/>
    </source>
</evidence>
<evidence type="ECO:0000256" key="1">
    <source>
        <dbReference type="SAM" id="Phobius"/>
    </source>
</evidence>
<comment type="caution">
    <text evidence="2">The sequence shown here is derived from an EMBL/GenBank/DDBJ whole genome shotgun (WGS) entry which is preliminary data.</text>
</comment>
<evidence type="ECO:0000313" key="2">
    <source>
        <dbReference type="EMBL" id="KKU90561.1"/>
    </source>
</evidence>
<dbReference type="AlphaFoldDB" id="A0A0G1U8T9"/>
<accession>A0A0G1U8T9</accession>
<protein>
    <submittedName>
        <fullName evidence="2">Uncharacterized protein</fullName>
    </submittedName>
</protein>
<keyword evidence="1" id="KW-0812">Transmembrane</keyword>
<name>A0A0G1U8T9_9BACT</name>
<keyword evidence="1" id="KW-0472">Membrane</keyword>
<dbReference type="EMBL" id="LCPB01000001">
    <property type="protein sequence ID" value="KKU90561.1"/>
    <property type="molecule type" value="Genomic_DNA"/>
</dbReference>
<feature type="transmembrane region" description="Helical" evidence="1">
    <location>
        <begin position="26"/>
        <end position="49"/>
    </location>
</feature>
<dbReference type="Proteomes" id="UP000033882">
    <property type="component" value="Unassembled WGS sequence"/>
</dbReference>
<sequence>MDEEGLLGMLQAISKANQNYPPDNSIITGFLGIGLGVIIAMGIIAVILLRKEPSQKDG</sequence>
<reference evidence="2 3" key="1">
    <citation type="journal article" date="2015" name="Nature">
        <title>rRNA introns, odd ribosomes, and small enigmatic genomes across a large radiation of phyla.</title>
        <authorList>
            <person name="Brown C.T."/>
            <person name="Hug L.A."/>
            <person name="Thomas B.C."/>
            <person name="Sharon I."/>
            <person name="Castelle C.J."/>
            <person name="Singh A."/>
            <person name="Wilkins M.J."/>
            <person name="Williams K.H."/>
            <person name="Banfield J.F."/>
        </authorList>
    </citation>
    <scope>NUCLEOTIDE SEQUENCE [LARGE SCALE GENOMIC DNA]</scope>
</reference>
<organism evidence="2 3">
    <name type="scientific">Candidatus Wolfebacteria bacterium GW2011_GWA2_47_9b</name>
    <dbReference type="NCBI Taxonomy" id="1619005"/>
    <lineage>
        <taxon>Bacteria</taxon>
        <taxon>Candidatus Wolfeibacteriota</taxon>
    </lineage>
</organism>
<keyword evidence="1" id="KW-1133">Transmembrane helix</keyword>
<proteinExistence type="predicted"/>
<gene>
    <name evidence="2" type="ORF">UY19_C0001G0038</name>
</gene>